<sequence length="267" mass="29874">MTLCIRVFQEEEALGVEFILVVKFKPLFPASPTPFGVRSTYGDTAKHIQEFMRRPTLPYNSMDTLLGRRTVEERERIVEKRASITSGVGINIDSNSQSGQMSKSLDASNGSWRQADGRNLPHDDRIYQVEIQRVPASGRSAFDRIPTPEIPPPPPTSEIPPVTSPSNKSFVLNIKPTDSGRSETQKNNQATRSKTNVDLNESGGSTSSRTSARKSKPWKEESEEEKKRRLGTIYTGKDYVSPIDFSDQRPWPMVSGSETEEAKNKKN</sequence>
<feature type="compositionally biased region" description="Basic and acidic residues" evidence="1">
    <location>
        <begin position="217"/>
        <end position="227"/>
    </location>
</feature>
<protein>
    <submittedName>
        <fullName evidence="2">Uncharacterized protein</fullName>
    </submittedName>
</protein>
<dbReference type="Proteomes" id="UP000835052">
    <property type="component" value="Unassembled WGS sequence"/>
</dbReference>
<evidence type="ECO:0000313" key="3">
    <source>
        <dbReference type="Proteomes" id="UP000835052"/>
    </source>
</evidence>
<feature type="compositionally biased region" description="Polar residues" evidence="1">
    <location>
        <begin position="185"/>
        <end position="199"/>
    </location>
</feature>
<name>A0A8S1H6V9_9PELO</name>
<organism evidence="2 3">
    <name type="scientific">Caenorhabditis auriculariae</name>
    <dbReference type="NCBI Taxonomy" id="2777116"/>
    <lineage>
        <taxon>Eukaryota</taxon>
        <taxon>Metazoa</taxon>
        <taxon>Ecdysozoa</taxon>
        <taxon>Nematoda</taxon>
        <taxon>Chromadorea</taxon>
        <taxon>Rhabditida</taxon>
        <taxon>Rhabditina</taxon>
        <taxon>Rhabditomorpha</taxon>
        <taxon>Rhabditoidea</taxon>
        <taxon>Rhabditidae</taxon>
        <taxon>Peloderinae</taxon>
        <taxon>Caenorhabditis</taxon>
    </lineage>
</organism>
<accession>A0A8S1H6V9</accession>
<feature type="region of interest" description="Disordered" evidence="1">
    <location>
        <begin position="134"/>
        <end position="267"/>
    </location>
</feature>
<keyword evidence="3" id="KW-1185">Reference proteome</keyword>
<feature type="compositionally biased region" description="Polar residues" evidence="1">
    <location>
        <begin position="89"/>
        <end position="112"/>
    </location>
</feature>
<comment type="caution">
    <text evidence="2">The sequence shown here is derived from an EMBL/GenBank/DDBJ whole genome shotgun (WGS) entry which is preliminary data.</text>
</comment>
<dbReference type="AlphaFoldDB" id="A0A8S1H6V9"/>
<gene>
    <name evidence="2" type="ORF">CAUJ_LOCUS7024</name>
</gene>
<feature type="region of interest" description="Disordered" evidence="1">
    <location>
        <begin position="89"/>
        <end position="121"/>
    </location>
</feature>
<evidence type="ECO:0000313" key="2">
    <source>
        <dbReference type="EMBL" id="CAD6191105.1"/>
    </source>
</evidence>
<dbReference type="EMBL" id="CAJGYM010000019">
    <property type="protein sequence ID" value="CAD6191105.1"/>
    <property type="molecule type" value="Genomic_DNA"/>
</dbReference>
<proteinExistence type="predicted"/>
<evidence type="ECO:0000256" key="1">
    <source>
        <dbReference type="SAM" id="MobiDB-lite"/>
    </source>
</evidence>
<reference evidence="2" key="1">
    <citation type="submission" date="2020-10" db="EMBL/GenBank/DDBJ databases">
        <authorList>
            <person name="Kikuchi T."/>
        </authorList>
    </citation>
    <scope>NUCLEOTIDE SEQUENCE</scope>
    <source>
        <strain evidence="2">NKZ352</strain>
    </source>
</reference>
<feature type="compositionally biased region" description="Pro residues" evidence="1">
    <location>
        <begin position="148"/>
        <end position="158"/>
    </location>
</feature>